<evidence type="ECO:0000313" key="2">
    <source>
        <dbReference type="EMBL" id="MBA0755919.1"/>
    </source>
</evidence>
<reference evidence="2 3" key="1">
    <citation type="journal article" date="2019" name="Genome Biol. Evol.">
        <title>Insights into the evolution of the New World diploid cottons (Gossypium, subgenus Houzingenia) based on genome sequencing.</title>
        <authorList>
            <person name="Grover C.E."/>
            <person name="Arick M.A. 2nd"/>
            <person name="Thrash A."/>
            <person name="Conover J.L."/>
            <person name="Sanders W.S."/>
            <person name="Peterson D.G."/>
            <person name="Frelichowski J.E."/>
            <person name="Scheffler J.A."/>
            <person name="Scheffler B.E."/>
            <person name="Wendel J.F."/>
        </authorList>
    </citation>
    <scope>NUCLEOTIDE SEQUENCE [LARGE SCALE GENOMIC DNA]</scope>
    <source>
        <strain evidence="2">5</strain>
        <tissue evidence="2">Leaf</tissue>
    </source>
</reference>
<name>A0A7J9D5C3_GOSGO</name>
<keyword evidence="3" id="KW-1185">Reference proteome</keyword>
<accession>A0A7J9D5C3</accession>
<gene>
    <name evidence="2" type="ORF">Gogos_020960</name>
</gene>
<evidence type="ECO:0000313" key="3">
    <source>
        <dbReference type="Proteomes" id="UP000593579"/>
    </source>
</evidence>
<sequence length="131" mass="14788">MRPVESTIESSPLGKVDCVSDFEGKEAMQKQSKRVNAASKVHCKHSDSVLNSDLLAWQGGTKPRCENPGDFNGNKSKLGQVRAETSCQRDIPTSATVQVKRRRKSRQRFRRKKPRQRESSKVNQVSVFQKS</sequence>
<protein>
    <submittedName>
        <fullName evidence="2">Uncharacterized protein</fullName>
    </submittedName>
</protein>
<feature type="compositionally biased region" description="Polar residues" evidence="1">
    <location>
        <begin position="73"/>
        <end position="97"/>
    </location>
</feature>
<dbReference type="Proteomes" id="UP000593579">
    <property type="component" value="Unassembled WGS sequence"/>
</dbReference>
<feature type="region of interest" description="Disordered" evidence="1">
    <location>
        <begin position="64"/>
        <end position="131"/>
    </location>
</feature>
<comment type="caution">
    <text evidence="2">The sequence shown here is derived from an EMBL/GenBank/DDBJ whole genome shotgun (WGS) entry which is preliminary data.</text>
</comment>
<evidence type="ECO:0000256" key="1">
    <source>
        <dbReference type="SAM" id="MobiDB-lite"/>
    </source>
</evidence>
<dbReference type="EMBL" id="JABEZY010272583">
    <property type="protein sequence ID" value="MBA0755919.1"/>
    <property type="molecule type" value="Genomic_DNA"/>
</dbReference>
<proteinExistence type="predicted"/>
<feature type="compositionally biased region" description="Basic residues" evidence="1">
    <location>
        <begin position="99"/>
        <end position="115"/>
    </location>
</feature>
<feature type="compositionally biased region" description="Polar residues" evidence="1">
    <location>
        <begin position="121"/>
        <end position="131"/>
    </location>
</feature>
<dbReference type="AlphaFoldDB" id="A0A7J9D5C3"/>
<organism evidence="2 3">
    <name type="scientific">Gossypium gossypioides</name>
    <name type="common">Mexican cotton</name>
    <name type="synonym">Selera gossypioides</name>
    <dbReference type="NCBI Taxonomy" id="34282"/>
    <lineage>
        <taxon>Eukaryota</taxon>
        <taxon>Viridiplantae</taxon>
        <taxon>Streptophyta</taxon>
        <taxon>Embryophyta</taxon>
        <taxon>Tracheophyta</taxon>
        <taxon>Spermatophyta</taxon>
        <taxon>Magnoliopsida</taxon>
        <taxon>eudicotyledons</taxon>
        <taxon>Gunneridae</taxon>
        <taxon>Pentapetalae</taxon>
        <taxon>rosids</taxon>
        <taxon>malvids</taxon>
        <taxon>Malvales</taxon>
        <taxon>Malvaceae</taxon>
        <taxon>Malvoideae</taxon>
        <taxon>Gossypium</taxon>
    </lineage>
</organism>